<proteinExistence type="predicted"/>
<gene>
    <name evidence="1" type="ORF">CA85_02970</name>
</gene>
<dbReference type="Proteomes" id="UP000318053">
    <property type="component" value="Unassembled WGS sequence"/>
</dbReference>
<dbReference type="InterPro" id="IPR036380">
    <property type="entry name" value="Isochorismatase-like_sf"/>
</dbReference>
<dbReference type="EMBL" id="SJPK01000001">
    <property type="protein sequence ID" value="TWT75009.1"/>
    <property type="molecule type" value="Genomic_DNA"/>
</dbReference>
<organism evidence="1 2">
    <name type="scientific">Allorhodopirellula solitaria</name>
    <dbReference type="NCBI Taxonomy" id="2527987"/>
    <lineage>
        <taxon>Bacteria</taxon>
        <taxon>Pseudomonadati</taxon>
        <taxon>Planctomycetota</taxon>
        <taxon>Planctomycetia</taxon>
        <taxon>Pirellulales</taxon>
        <taxon>Pirellulaceae</taxon>
        <taxon>Allorhodopirellula</taxon>
    </lineage>
</organism>
<accession>A0A5C5YJL0</accession>
<keyword evidence="2" id="KW-1185">Reference proteome</keyword>
<protein>
    <submittedName>
        <fullName evidence="1">Isochorismatase family protein</fullName>
    </submittedName>
</protein>
<reference evidence="1 2" key="1">
    <citation type="submission" date="2019-02" db="EMBL/GenBank/DDBJ databases">
        <title>Deep-cultivation of Planctomycetes and their phenomic and genomic characterization uncovers novel biology.</title>
        <authorList>
            <person name="Wiegand S."/>
            <person name="Jogler M."/>
            <person name="Boedeker C."/>
            <person name="Pinto D."/>
            <person name="Vollmers J."/>
            <person name="Rivas-Marin E."/>
            <person name="Kohn T."/>
            <person name="Peeters S.H."/>
            <person name="Heuer A."/>
            <person name="Rast P."/>
            <person name="Oberbeckmann S."/>
            <person name="Bunk B."/>
            <person name="Jeske O."/>
            <person name="Meyerdierks A."/>
            <person name="Storesund J.E."/>
            <person name="Kallscheuer N."/>
            <person name="Luecker S."/>
            <person name="Lage O.M."/>
            <person name="Pohl T."/>
            <person name="Merkel B.J."/>
            <person name="Hornburger P."/>
            <person name="Mueller R.-W."/>
            <person name="Bruemmer F."/>
            <person name="Labrenz M."/>
            <person name="Spormann A.M."/>
            <person name="Op Den Camp H."/>
            <person name="Overmann J."/>
            <person name="Amann R."/>
            <person name="Jetten M.S.M."/>
            <person name="Mascher T."/>
            <person name="Medema M.H."/>
            <person name="Devos D.P."/>
            <person name="Kaster A.-K."/>
            <person name="Ovreas L."/>
            <person name="Rohde M."/>
            <person name="Galperin M.Y."/>
            <person name="Jogler C."/>
        </authorList>
    </citation>
    <scope>NUCLEOTIDE SEQUENCE [LARGE SCALE GENOMIC DNA]</scope>
    <source>
        <strain evidence="1 2">CA85</strain>
    </source>
</reference>
<evidence type="ECO:0000313" key="1">
    <source>
        <dbReference type="EMBL" id="TWT75009.1"/>
    </source>
</evidence>
<name>A0A5C5YJL0_9BACT</name>
<evidence type="ECO:0000313" key="2">
    <source>
        <dbReference type="Proteomes" id="UP000318053"/>
    </source>
</evidence>
<sequence length="315" mass="35016">MTHARHLLAGESASGYSRDMNTTKRTFVLGLLLPLLIGTDLFGDDLFGDDLMLNLRTRTVGDREPRLEEATWKAENTALVICDMWDDHWCKSAARRVDQLAPALNATVAAARQQGVLIIHAPSSVVKFYRGSPQRELASAAPLAKPPVPLSTSPRWGTTWCWPDAQREGVLPIDDSDMGCSCSGEKCEIREAWSRQNKLIEIAPEDALTDDGQETFNLLEQRGIDNVILCGVHLNMCVLGRPFGIRQMVRLGKNVALIRDLTDTMYNPERPPGVDHFAGTDLVVEHVEKYWCPTFTSSDITGHRAFVFAADDRAR</sequence>
<comment type="caution">
    <text evidence="1">The sequence shown here is derived from an EMBL/GenBank/DDBJ whole genome shotgun (WGS) entry which is preliminary data.</text>
</comment>
<dbReference type="SUPFAM" id="SSF52499">
    <property type="entry name" value="Isochorismatase-like hydrolases"/>
    <property type="match status" value="1"/>
</dbReference>
<dbReference type="AlphaFoldDB" id="A0A5C5YJL0"/>
<dbReference type="Gene3D" id="3.40.50.850">
    <property type="entry name" value="Isochorismatase-like"/>
    <property type="match status" value="1"/>
</dbReference>